<accession>A0A1H1EQV7</accession>
<evidence type="ECO:0000313" key="1">
    <source>
        <dbReference type="EMBL" id="SDQ91132.1"/>
    </source>
</evidence>
<dbReference type="EMBL" id="FNKX01000001">
    <property type="protein sequence ID" value="SDQ91132.1"/>
    <property type="molecule type" value="Genomic_DNA"/>
</dbReference>
<protein>
    <submittedName>
        <fullName evidence="1">Uncharacterized protein</fullName>
    </submittedName>
</protein>
<evidence type="ECO:0000313" key="2">
    <source>
        <dbReference type="Proteomes" id="UP000199365"/>
    </source>
</evidence>
<dbReference type="STRING" id="157910.SAMN05445850_2103"/>
<organism evidence="1 2">
    <name type="scientific">Paraburkholderia tuberum</name>
    <dbReference type="NCBI Taxonomy" id="157910"/>
    <lineage>
        <taxon>Bacteria</taxon>
        <taxon>Pseudomonadati</taxon>
        <taxon>Pseudomonadota</taxon>
        <taxon>Betaproteobacteria</taxon>
        <taxon>Burkholderiales</taxon>
        <taxon>Burkholderiaceae</taxon>
        <taxon>Paraburkholderia</taxon>
    </lineage>
</organism>
<gene>
    <name evidence="1" type="ORF">SAMN05445850_2103</name>
</gene>
<proteinExistence type="predicted"/>
<sequence>MRFYPMLVAWLEFTRSDDILETTLLHDTPIPAPPTRAIAPAVLRDARPHDPASTLHDN</sequence>
<keyword evidence="2" id="KW-1185">Reference proteome</keyword>
<dbReference type="AlphaFoldDB" id="A0A1H1EQV7"/>
<reference evidence="2" key="1">
    <citation type="submission" date="2016-10" db="EMBL/GenBank/DDBJ databases">
        <authorList>
            <person name="Varghese N."/>
            <person name="Submissions S."/>
        </authorList>
    </citation>
    <scope>NUCLEOTIDE SEQUENCE [LARGE SCALE GENOMIC DNA]</scope>
    <source>
        <strain evidence="2">DUS833</strain>
    </source>
</reference>
<dbReference type="Proteomes" id="UP000199365">
    <property type="component" value="Unassembled WGS sequence"/>
</dbReference>
<name>A0A1H1EQV7_9BURK</name>